<dbReference type="InterPro" id="IPR052564">
    <property type="entry name" value="N-acetyltrans/Recomb-assoc"/>
</dbReference>
<dbReference type="Proteomes" id="UP001171945">
    <property type="component" value="Unassembled WGS sequence"/>
</dbReference>
<dbReference type="Gene3D" id="3.40.630.30">
    <property type="match status" value="1"/>
</dbReference>
<accession>A0ABT7VVT4</accession>
<protein>
    <submittedName>
        <fullName evidence="2">GNAT family N-acetyltransferase</fullName>
        <ecNumber evidence="2">2.3.1.-</ecNumber>
    </submittedName>
</protein>
<evidence type="ECO:0000313" key="2">
    <source>
        <dbReference type="EMBL" id="MDM8563687.1"/>
    </source>
</evidence>
<name>A0ABT7VVT4_9GAMM</name>
<keyword evidence="3" id="KW-1185">Reference proteome</keyword>
<dbReference type="InterPro" id="IPR016181">
    <property type="entry name" value="Acyl_CoA_acyltransferase"/>
</dbReference>
<dbReference type="Pfam" id="PF13673">
    <property type="entry name" value="Acetyltransf_10"/>
    <property type="match status" value="1"/>
</dbReference>
<feature type="domain" description="N-acetyltransferase" evidence="1">
    <location>
        <begin position="17"/>
        <end position="154"/>
    </location>
</feature>
<organism evidence="2 3">
    <name type="scientific">Candidatus Marithioploca araucensis</name>
    <dbReference type="NCBI Taxonomy" id="70273"/>
    <lineage>
        <taxon>Bacteria</taxon>
        <taxon>Pseudomonadati</taxon>
        <taxon>Pseudomonadota</taxon>
        <taxon>Gammaproteobacteria</taxon>
        <taxon>Thiotrichales</taxon>
        <taxon>Thiotrichaceae</taxon>
        <taxon>Candidatus Marithioploca</taxon>
    </lineage>
</organism>
<evidence type="ECO:0000313" key="3">
    <source>
        <dbReference type="Proteomes" id="UP001171945"/>
    </source>
</evidence>
<dbReference type="GO" id="GO:0016746">
    <property type="term" value="F:acyltransferase activity"/>
    <property type="evidence" value="ECO:0007669"/>
    <property type="project" value="UniProtKB-KW"/>
</dbReference>
<reference evidence="2" key="1">
    <citation type="submission" date="2023-06" db="EMBL/GenBank/DDBJ databases">
        <title>Uncultivated large filamentous bacteria from sulfidic sediments reveal new species and different genomic features in energy metabolism and defense.</title>
        <authorList>
            <person name="Fonseca A."/>
        </authorList>
    </citation>
    <scope>NUCLEOTIDE SEQUENCE</scope>
    <source>
        <strain evidence="2">HSG4</strain>
    </source>
</reference>
<dbReference type="CDD" id="cd04301">
    <property type="entry name" value="NAT_SF"/>
    <property type="match status" value="1"/>
</dbReference>
<dbReference type="InterPro" id="IPR000182">
    <property type="entry name" value="GNAT_dom"/>
</dbReference>
<dbReference type="PROSITE" id="PS51186">
    <property type="entry name" value="GNAT"/>
    <property type="match status" value="1"/>
</dbReference>
<keyword evidence="2" id="KW-0808">Transferase</keyword>
<comment type="caution">
    <text evidence="2">The sequence shown here is derived from an EMBL/GenBank/DDBJ whole genome shotgun (WGS) entry which is preliminary data.</text>
</comment>
<dbReference type="PANTHER" id="PTHR43451:SF1">
    <property type="entry name" value="ACETYLTRANSFERASE"/>
    <property type="match status" value="1"/>
</dbReference>
<dbReference type="EC" id="2.3.1.-" evidence="2"/>
<dbReference type="EMBL" id="JAUCGM010000804">
    <property type="protein sequence ID" value="MDM8563687.1"/>
    <property type="molecule type" value="Genomic_DNA"/>
</dbReference>
<evidence type="ECO:0000259" key="1">
    <source>
        <dbReference type="PROSITE" id="PS51186"/>
    </source>
</evidence>
<dbReference type="SUPFAM" id="SSF55729">
    <property type="entry name" value="Acyl-CoA N-acyltransferases (Nat)"/>
    <property type="match status" value="1"/>
</dbReference>
<proteinExistence type="predicted"/>
<keyword evidence="2" id="KW-0012">Acyltransferase</keyword>
<dbReference type="PANTHER" id="PTHR43451">
    <property type="entry name" value="ACETYLTRANSFERASE (GNAT) FAMILY PROTEIN"/>
    <property type="match status" value="1"/>
</dbReference>
<gene>
    <name evidence="2" type="ORF">QUF54_10070</name>
</gene>
<sequence>MKNRRYHQGEEQALWSLFYNSVHKVNSKDYSQAQIEAWAPSEWDMPQWKNRLRRTNPFVAEENGQLLGFAELEHNGHIDCFYCAHNWQRKGVGSALLNAIEANASKQGIARLYAEASITAKGFFESKGFSIEGEQTVSLREVQFTNYAVSKHISS</sequence>